<dbReference type="OrthoDB" id="5855243at2759"/>
<dbReference type="InterPro" id="IPR052797">
    <property type="entry name" value="RegFact_GeneExpr_CellDeath"/>
</dbReference>
<dbReference type="RefSeq" id="XP_003093097.2">
    <property type="nucleotide sequence ID" value="XM_003093049.2"/>
</dbReference>
<dbReference type="SMART" id="SM00355">
    <property type="entry name" value="ZnF_C2H2"/>
    <property type="match status" value="3"/>
</dbReference>
<organism evidence="4">
    <name type="scientific">Caenorhabditis remanei</name>
    <name type="common">Caenorhabditis vulgaris</name>
    <dbReference type="NCBI Taxonomy" id="31234"/>
    <lineage>
        <taxon>Eukaryota</taxon>
        <taxon>Metazoa</taxon>
        <taxon>Ecdysozoa</taxon>
        <taxon>Nematoda</taxon>
        <taxon>Chromadorea</taxon>
        <taxon>Rhabditida</taxon>
        <taxon>Rhabditina</taxon>
        <taxon>Rhabditomorpha</taxon>
        <taxon>Rhabditoidea</taxon>
        <taxon>Rhabditidae</taxon>
        <taxon>Peloderinae</taxon>
        <taxon>Caenorhabditis</taxon>
    </lineage>
</organism>
<dbReference type="Proteomes" id="UP000008281">
    <property type="component" value="Unassembled WGS sequence"/>
</dbReference>
<evidence type="ECO:0000313" key="3">
    <source>
        <dbReference type="EMBL" id="EFO94775.1"/>
    </source>
</evidence>
<feature type="region of interest" description="Disordered" evidence="1">
    <location>
        <begin position="117"/>
        <end position="158"/>
    </location>
</feature>
<dbReference type="CTD" id="9801827"/>
<name>E3NES0_CAERE</name>
<protein>
    <recommendedName>
        <fullName evidence="2">C2H2-type domain-containing protein</fullName>
    </recommendedName>
</protein>
<dbReference type="EMBL" id="DS268626">
    <property type="protein sequence ID" value="EFO94775.1"/>
    <property type="molecule type" value="Genomic_DNA"/>
</dbReference>
<feature type="domain" description="C2H2-type" evidence="2">
    <location>
        <begin position="65"/>
        <end position="85"/>
    </location>
</feature>
<dbReference type="HOGENOM" id="CLU_537756_0_0_1"/>
<dbReference type="AlphaFoldDB" id="E3NES0"/>
<dbReference type="PANTHER" id="PTHR33936:SF24">
    <property type="entry name" value="C2H2-TYPE DOMAIN-CONTAINING PROTEIN"/>
    <property type="match status" value="1"/>
</dbReference>
<evidence type="ECO:0000256" key="1">
    <source>
        <dbReference type="SAM" id="MobiDB-lite"/>
    </source>
</evidence>
<feature type="domain" description="C2H2-type" evidence="2">
    <location>
        <begin position="193"/>
        <end position="216"/>
    </location>
</feature>
<dbReference type="InterPro" id="IPR013087">
    <property type="entry name" value="Znf_C2H2_type"/>
</dbReference>
<dbReference type="STRING" id="31234.E3NES0"/>
<reference evidence="3" key="1">
    <citation type="submission" date="2007-07" db="EMBL/GenBank/DDBJ databases">
        <title>PCAP assembly of the Caenorhabditis remanei genome.</title>
        <authorList>
            <consortium name="The Caenorhabditis remanei Sequencing Consortium"/>
            <person name="Wilson R.K."/>
        </authorList>
    </citation>
    <scope>NUCLEOTIDE SEQUENCE [LARGE SCALE GENOMIC DNA]</scope>
    <source>
        <strain evidence="3">PB4641</strain>
    </source>
</reference>
<dbReference type="GeneID" id="9801827"/>
<dbReference type="PANTHER" id="PTHR33936">
    <property type="entry name" value="PROTEIN CBG17840"/>
    <property type="match status" value="1"/>
</dbReference>
<gene>
    <name evidence="3" type="ORF">CRE_10656</name>
</gene>
<dbReference type="FunCoup" id="E3NES0">
    <property type="interactions" value="230"/>
</dbReference>
<dbReference type="KEGG" id="crq:GCK72_016256"/>
<accession>E3NES0</accession>
<dbReference type="OMA" id="MIEHSEL"/>
<proteinExistence type="predicted"/>
<feature type="compositionally biased region" description="Basic and acidic residues" evidence="1">
    <location>
        <begin position="418"/>
        <end position="462"/>
    </location>
</feature>
<dbReference type="InParanoid" id="E3NES0"/>
<sequence>MAATQIEIESYVIDQIRCPECAQTCLQKNIYRHMTQMHQWAVEDCKALVAAIRTEKKSRESKTSFVCSYCRVLFRSVRHLVQHKRICASQPHLTNGEENEEDLFLDEMIVEGEEEVGYPDSAQEDSEKPSTSSSFDLAVPPHRQTARPIPPHHLPPERLSLSSIDKPLKFPLQSSGSSPSKFPLSGRHRGSHLKCPECTTTAESLEEFIAHCREKHESADRMFTVERRLFDSKEEFKKWFDQRQEDTCTSLTKRTGHGGETLYRCHRVGKYRSVAKSRKSNPRKIDQTCTAYLKVTTDETGNTWVNGCFTHIGHDLDHKLLWLTETQENYVRELIDLSWSSDQIFFYIRNEYRDYECKLKYVSKNDIRNITVRYNREKEKLGWGDRKPEKALIDANSENQEQEEDPKQAENCEETEENEVKSKIPRIEKPEDVGTKPVEHSEDVAKQPAEEYVKDDAERNPDEPPSGYVMEEIVEGEEVDPCTIVTEEEEYINVVDDDSMPELEKIN</sequence>
<evidence type="ECO:0000313" key="4">
    <source>
        <dbReference type="Proteomes" id="UP000008281"/>
    </source>
</evidence>
<keyword evidence="4" id="KW-1185">Reference proteome</keyword>
<evidence type="ECO:0000259" key="2">
    <source>
        <dbReference type="SMART" id="SM00355"/>
    </source>
</evidence>
<feature type="region of interest" description="Disordered" evidence="1">
    <location>
        <begin position="395"/>
        <end position="467"/>
    </location>
</feature>
<feature type="domain" description="C2H2-type" evidence="2">
    <location>
        <begin position="16"/>
        <end position="38"/>
    </location>
</feature>